<dbReference type="InterPro" id="IPR034154">
    <property type="entry name" value="TOPRIM_DnaG/twinkle"/>
</dbReference>
<dbReference type="InterPro" id="IPR025048">
    <property type="entry name" value="DUF3987"/>
</dbReference>
<dbReference type="HOGENOM" id="CLU_010704_0_0_3"/>
<dbReference type="RefSeq" id="WP_015179913.1">
    <property type="nucleotide sequence ID" value="NC_019732.1"/>
</dbReference>
<evidence type="ECO:0000313" key="1">
    <source>
        <dbReference type="EMBL" id="AFZ11008.1"/>
    </source>
</evidence>
<geneLocation type="plasmid" evidence="1 2">
    <name>pOSC7112.05</name>
</geneLocation>
<keyword evidence="2" id="KW-1185">Reference proteome</keyword>
<reference evidence="1 2" key="1">
    <citation type="submission" date="2012-05" db="EMBL/GenBank/DDBJ databases">
        <title>Finished plasmid 5 of genome of Oscillatoria sp. PCC 7112.</title>
        <authorList>
            <consortium name="US DOE Joint Genome Institute"/>
            <person name="Gugger M."/>
            <person name="Coursin T."/>
            <person name="Rippka R."/>
            <person name="Tandeau De Marsac N."/>
            <person name="Huntemann M."/>
            <person name="Wei C.-L."/>
            <person name="Han J."/>
            <person name="Detter J.C."/>
            <person name="Han C."/>
            <person name="Tapia R."/>
            <person name="Davenport K."/>
            <person name="Daligault H."/>
            <person name="Erkkila T."/>
            <person name="Gu W."/>
            <person name="Munk A.C.C."/>
            <person name="Teshima H."/>
            <person name="Xu Y."/>
            <person name="Chain P."/>
            <person name="Chen A."/>
            <person name="Krypides N."/>
            <person name="Mavromatis K."/>
            <person name="Markowitz V."/>
            <person name="Szeto E."/>
            <person name="Ivanova N."/>
            <person name="Mikhailova N."/>
            <person name="Ovchinnikova G."/>
            <person name="Pagani I."/>
            <person name="Pati A."/>
            <person name="Goodwin L."/>
            <person name="Peters L."/>
            <person name="Pitluck S."/>
            <person name="Woyke T."/>
            <person name="Kerfeld C."/>
        </authorList>
    </citation>
    <scope>NUCLEOTIDE SEQUENCE [LARGE SCALE GENOMIC DNA]</scope>
    <source>
        <strain evidence="1 2">PCC 7112</strain>
        <plasmid evidence="1 2">pOSC7112.05</plasmid>
    </source>
</reference>
<sequence>MNSSSDNGQSTSRALLRASKTSPCPHCGKPDWCYFIGELSVCNREQPPATGWEATSKADKDGKTYYAPIQQKKAIRPRGTRDWYYPARDGSPLVRVVRFDDGKGTKANWTQMSWGKCKSSRQMGWIGGIQGVARENIPIYRYAEVKKAIANNELIFIVEGESCADTLWGLGLAATCNIGGSGKWRNTDTSDLEGATVVIVPDRDKPGIKHAELLHQEFPGALWLYPFPESKAWENLPESKGLDIADWVEHHKITADDIKAAIGEKKVFEVPRQAPKVVSHPKFEVPSLSDLAAKIDELLHSDLRRSQLQIKISELAQTYRLTPAEVQKIYRTREQELEQELEQEDTAAEVARLLSAQKSQIELSEILPPGLAAPIEKLAAKLNLKTECYLAALLTQVSSLFKVGSEVLLRRDTDYRCTPNYFAGIVAESSQKKSPIMRAMIDRPMQSLREKARKEYQKALADYEEEYRQWKAAKGDNKGLPPKEPRPRLYSFSKSTGEGILYQVAEFPDQALMYRCDELASLFKSANQYRGGKGSDDEDLLEFWNGTGSTVLRASGTKADLDGLLLSVFGTIQPDVLATLLKDCSDANGKFARFDFVFQPLAASKLSEEDSGGFDITPMLAALYLKIDALPALKMELSPDAKRLFTAFYNAMEDRRVAEPKQGIRAMVGKMPEKVGKMAAIIYALTCAFNGVEVSSSIPKAAVEAAIKFVKFSSDQIASLYAEFSDRTALAPNLAKIISLAERKGGTISLYQIRQSFNGKERPEVQRVREWLTELSNLKYGEVTSEGRKITFNLSPQSTLSTLAENPYTDKVYPVHIPQNTSPQSPQSSLLKTSKVDESGLKVDYSVHITKPLPDKALKPNVDNVDLILPASKNTQFLMMSCTTQISSDDAEKLRDIALVWWPEYYPAQLQNLLTQMYGWNAPGTKYDVAVIADWLESQDELVRDRITELVHQKTASLT</sequence>
<dbReference type="OrthoDB" id="460004at2"/>
<keyword evidence="1" id="KW-0614">Plasmid</keyword>
<proteinExistence type="predicted"/>
<accession>K9VSH1</accession>
<dbReference type="AlphaFoldDB" id="K9VSH1"/>
<dbReference type="CDD" id="cd01029">
    <property type="entry name" value="TOPRIM_primases"/>
    <property type="match status" value="1"/>
</dbReference>
<evidence type="ECO:0000313" key="2">
    <source>
        <dbReference type="Proteomes" id="UP000010478"/>
    </source>
</evidence>
<name>K9VSH1_9CYAN</name>
<dbReference type="EMBL" id="CP003619">
    <property type="protein sequence ID" value="AFZ11008.1"/>
    <property type="molecule type" value="Genomic_DNA"/>
</dbReference>
<organism evidence="1 2">
    <name type="scientific">Phormidium nigroviride PCC 7112</name>
    <dbReference type="NCBI Taxonomy" id="179408"/>
    <lineage>
        <taxon>Bacteria</taxon>
        <taxon>Bacillati</taxon>
        <taxon>Cyanobacteriota</taxon>
        <taxon>Cyanophyceae</taxon>
        <taxon>Oscillatoriophycideae</taxon>
        <taxon>Oscillatoriales</taxon>
        <taxon>Oscillatoriaceae</taxon>
        <taxon>Phormidium</taxon>
    </lineage>
</organism>
<evidence type="ECO:0008006" key="3">
    <source>
        <dbReference type="Google" id="ProtNLM"/>
    </source>
</evidence>
<dbReference type="Pfam" id="PF13148">
    <property type="entry name" value="DUF3987"/>
    <property type="match status" value="1"/>
</dbReference>
<protein>
    <recommendedName>
        <fullName evidence="3">DUF3987 domain-containing protein</fullName>
    </recommendedName>
</protein>
<dbReference type="Proteomes" id="UP000010478">
    <property type="component" value="Plasmid pOSC7112.05"/>
</dbReference>
<dbReference type="KEGG" id="oni:Osc7112_6931"/>
<gene>
    <name evidence="1" type="ORF">Osc7112_6931</name>
</gene>